<feature type="active site" description="Proton donor" evidence="8">
    <location>
        <position position="76"/>
    </location>
</feature>
<reference evidence="10 11" key="1">
    <citation type="journal article" date="2010" name="J. Bacteriol.">
        <title>Complete genome sequence of "Candidatus Puniceispirillum marinum" IMCC1322, a representative of the SAR116 clade in the Alphaproteobacteria.</title>
        <authorList>
            <person name="Oh H.M."/>
            <person name="Kwon K.K."/>
            <person name="Kang I."/>
            <person name="Kang S.G."/>
            <person name="Lee J.H."/>
            <person name="Kim S.J."/>
            <person name="Cho J.C."/>
        </authorList>
    </citation>
    <scope>NUCLEOTIDE SEQUENCE [LARGE SCALE GENOMIC DNA]</scope>
    <source>
        <strain evidence="10 11">IMCC1322</strain>
    </source>
</reference>
<evidence type="ECO:0000256" key="6">
    <source>
        <dbReference type="ARBA" id="ARBA00023235"/>
    </source>
</evidence>
<evidence type="ECO:0000256" key="4">
    <source>
        <dbReference type="ARBA" id="ARBA00022605"/>
    </source>
</evidence>
<feature type="binding site" evidence="8">
    <location>
        <position position="193"/>
    </location>
    <ligand>
        <name>substrate</name>
    </ligand>
</feature>
<dbReference type="Proteomes" id="UP000007460">
    <property type="component" value="Chromosome"/>
</dbReference>
<proteinExistence type="inferred from homology"/>
<accession>D5BML2</accession>
<dbReference type="PANTHER" id="PTHR31689">
    <property type="entry name" value="DIAMINOPIMELATE EPIMERASE, CHLOROPLASTIC"/>
    <property type="match status" value="1"/>
</dbReference>
<evidence type="ECO:0000256" key="3">
    <source>
        <dbReference type="ARBA" id="ARBA00013080"/>
    </source>
</evidence>
<feature type="active site" evidence="9">
    <location>
        <position position="76"/>
    </location>
</feature>
<evidence type="ECO:0000256" key="2">
    <source>
        <dbReference type="ARBA" id="ARBA00010219"/>
    </source>
</evidence>
<evidence type="ECO:0000313" key="10">
    <source>
        <dbReference type="EMBL" id="ADE40055.1"/>
    </source>
</evidence>
<dbReference type="SUPFAM" id="SSF54506">
    <property type="entry name" value="Diaminopimelate epimerase-like"/>
    <property type="match status" value="2"/>
</dbReference>
<dbReference type="eggNOG" id="COG0253">
    <property type="taxonomic scope" value="Bacteria"/>
</dbReference>
<feature type="binding site" evidence="8">
    <location>
        <begin position="221"/>
        <end position="222"/>
    </location>
    <ligand>
        <name>substrate</name>
    </ligand>
</feature>
<organism evidence="10 11">
    <name type="scientific">Puniceispirillum marinum (strain IMCC1322)</name>
    <dbReference type="NCBI Taxonomy" id="488538"/>
    <lineage>
        <taxon>Bacteria</taxon>
        <taxon>Pseudomonadati</taxon>
        <taxon>Pseudomonadota</taxon>
        <taxon>Alphaproteobacteria</taxon>
        <taxon>Candidatus Puniceispirillales</taxon>
        <taxon>Candidatus Puniceispirillaceae</taxon>
        <taxon>Candidatus Puniceispirillum</taxon>
    </lineage>
</organism>
<feature type="binding site" evidence="8">
    <location>
        <begin position="211"/>
        <end position="212"/>
    </location>
    <ligand>
        <name>substrate</name>
    </ligand>
</feature>
<dbReference type="EMBL" id="CP001751">
    <property type="protein sequence ID" value="ADE40055.1"/>
    <property type="molecule type" value="Genomic_DNA"/>
</dbReference>
<name>D5BML2_PUNMI</name>
<comment type="similarity">
    <text evidence="2 8">Belongs to the diaminopimelate epimerase family.</text>
</comment>
<feature type="site" description="Could be important to modulate the pK values of the two catalytic cysteine residues" evidence="8">
    <location>
        <position position="162"/>
    </location>
</feature>
<dbReference type="InterPro" id="IPR001653">
    <property type="entry name" value="DAP_epimerase_DapF"/>
</dbReference>
<dbReference type="GO" id="GO:0005829">
    <property type="term" value="C:cytosol"/>
    <property type="evidence" value="ECO:0007669"/>
    <property type="project" value="TreeGrafter"/>
</dbReference>
<keyword evidence="5 8" id="KW-0457">Lysine biosynthesis</keyword>
<dbReference type="HAMAP" id="MF_00197">
    <property type="entry name" value="DAP_epimerase"/>
    <property type="match status" value="1"/>
</dbReference>
<gene>
    <name evidence="8" type="primary">dapF</name>
    <name evidence="10" type="ordered locus">SAR116_1812</name>
</gene>
<dbReference type="EC" id="5.1.1.7" evidence="3 8"/>
<feature type="binding site" evidence="8">
    <location>
        <position position="160"/>
    </location>
    <ligand>
        <name>substrate</name>
    </ligand>
</feature>
<dbReference type="Gene3D" id="3.10.310.10">
    <property type="entry name" value="Diaminopimelate Epimerase, Chain A, domain 1"/>
    <property type="match status" value="2"/>
</dbReference>
<feature type="site" description="Could be important to modulate the pK values of the two catalytic cysteine residues" evidence="8">
    <location>
        <position position="211"/>
    </location>
</feature>
<feature type="binding site" evidence="8">
    <location>
        <begin position="77"/>
        <end position="78"/>
    </location>
    <ligand>
        <name>substrate</name>
    </ligand>
</feature>
<keyword evidence="4 8" id="KW-0028">Amino-acid biosynthesis</keyword>
<comment type="subcellular location">
    <subcellularLocation>
        <location evidence="8">Cytoplasm</location>
    </subcellularLocation>
</comment>
<keyword evidence="8" id="KW-0963">Cytoplasm</keyword>
<comment type="catalytic activity">
    <reaction evidence="7 8">
        <text>(2S,6S)-2,6-diaminopimelate = meso-2,6-diaminopimelate</text>
        <dbReference type="Rhea" id="RHEA:15393"/>
        <dbReference type="ChEBI" id="CHEBI:57609"/>
        <dbReference type="ChEBI" id="CHEBI:57791"/>
        <dbReference type="EC" id="5.1.1.7"/>
    </reaction>
</comment>
<dbReference type="GO" id="GO:0008837">
    <property type="term" value="F:diaminopimelate epimerase activity"/>
    <property type="evidence" value="ECO:0007669"/>
    <property type="project" value="UniProtKB-UniRule"/>
</dbReference>
<dbReference type="Pfam" id="PF01678">
    <property type="entry name" value="DAP_epimerase"/>
    <property type="match status" value="2"/>
</dbReference>
<feature type="binding site" evidence="8">
    <location>
        <position position="67"/>
    </location>
    <ligand>
        <name>substrate</name>
    </ligand>
</feature>
<dbReference type="OrthoDB" id="9805408at2"/>
<evidence type="ECO:0000256" key="7">
    <source>
        <dbReference type="ARBA" id="ARBA00051712"/>
    </source>
</evidence>
<evidence type="ECO:0000256" key="9">
    <source>
        <dbReference type="PROSITE-ProRule" id="PRU10125"/>
    </source>
</evidence>
<dbReference type="RefSeq" id="WP_013046682.1">
    <property type="nucleotide sequence ID" value="NC_014010.1"/>
</dbReference>
<dbReference type="GO" id="GO:0009089">
    <property type="term" value="P:lysine biosynthetic process via diaminopimelate"/>
    <property type="evidence" value="ECO:0007669"/>
    <property type="project" value="UniProtKB-UniRule"/>
</dbReference>
<feature type="active site" description="Proton acceptor" evidence="8">
    <location>
        <position position="220"/>
    </location>
</feature>
<sequence length="293" mass="31117">MITFLKMHGLGNDFVILDARDPDSGIGADISVRAASLVSDRRRGIGCDQLLIIRPSDNADIFMQILNQDGSVAGACGNGTRCVADYVMRDLDVDQLLIETKSTMLFAERSRIGDADLIAVNMGAARLDWQQVPLAQAQDTLHVDLGADAPALAVCQSMGNPHAVMFVDDVAAIDLDAIGPKLEHADIFPDRANISIVQKLDDAKFRMRVWERSVGITQACGSGACAVGVAAHRRGLAGRLSEIVMDGGSVIIEWRDNGTAGGEVIMTGPVTYVGHGVLDDAISALFGTHHAKA</sequence>
<dbReference type="NCBIfam" id="TIGR00652">
    <property type="entry name" value="DapF"/>
    <property type="match status" value="1"/>
</dbReference>
<keyword evidence="6 8" id="KW-0413">Isomerase</keyword>
<dbReference type="STRING" id="488538.SAR116_1812"/>
<feature type="binding site" evidence="8">
    <location>
        <position position="49"/>
    </location>
    <ligand>
        <name>substrate</name>
    </ligand>
</feature>
<dbReference type="PROSITE" id="PS01326">
    <property type="entry name" value="DAP_EPIMERASE"/>
    <property type="match status" value="1"/>
</dbReference>
<dbReference type="KEGG" id="apb:SAR116_1812"/>
<evidence type="ECO:0000256" key="5">
    <source>
        <dbReference type="ARBA" id="ARBA00023154"/>
    </source>
</evidence>
<comment type="function">
    <text evidence="8">Catalyzes the stereoinversion of LL-2,6-diaminopimelate (L,L-DAP) to meso-diaminopimelate (meso-DAP), a precursor of L-lysine and an essential component of the bacterial peptidoglycan.</text>
</comment>
<dbReference type="AlphaFoldDB" id="D5BML2"/>
<comment type="subunit">
    <text evidence="8">Homodimer.</text>
</comment>
<dbReference type="UniPathway" id="UPA00034">
    <property type="reaction ID" value="UER00025"/>
</dbReference>
<dbReference type="PANTHER" id="PTHR31689:SF0">
    <property type="entry name" value="DIAMINOPIMELATE EPIMERASE"/>
    <property type="match status" value="1"/>
</dbReference>
<evidence type="ECO:0000313" key="11">
    <source>
        <dbReference type="Proteomes" id="UP000007460"/>
    </source>
</evidence>
<keyword evidence="11" id="KW-1185">Reference proteome</keyword>
<comment type="pathway">
    <text evidence="1 8">Amino-acid biosynthesis; L-lysine biosynthesis via DAP pathway; DL-2,6-diaminopimelate from LL-2,6-diaminopimelate: step 1/1.</text>
</comment>
<feature type="binding site" evidence="8">
    <location>
        <position position="12"/>
    </location>
    <ligand>
        <name>substrate</name>
    </ligand>
</feature>
<evidence type="ECO:0000256" key="1">
    <source>
        <dbReference type="ARBA" id="ARBA00005196"/>
    </source>
</evidence>
<dbReference type="InterPro" id="IPR018510">
    <property type="entry name" value="DAP_epimerase_AS"/>
</dbReference>
<dbReference type="HOGENOM" id="CLU_053306_1_0_5"/>
<protein>
    <recommendedName>
        <fullName evidence="3 8">Diaminopimelate epimerase</fullName>
        <shortName evidence="8">DAP epimerase</shortName>
        <ecNumber evidence="3 8">5.1.1.7</ecNumber>
    </recommendedName>
    <alternativeName>
        <fullName evidence="8">PLP-independent amino acid racemase</fullName>
    </alternativeName>
</protein>
<evidence type="ECO:0000256" key="8">
    <source>
        <dbReference type="HAMAP-Rule" id="MF_00197"/>
    </source>
</evidence>